<evidence type="ECO:0000256" key="1">
    <source>
        <dbReference type="SAM" id="MobiDB-lite"/>
    </source>
</evidence>
<evidence type="ECO:0000313" key="3">
    <source>
        <dbReference type="Proteomes" id="UP000299102"/>
    </source>
</evidence>
<reference evidence="2 3" key="1">
    <citation type="journal article" date="2019" name="Commun. Biol.">
        <title>The bagworm genome reveals a unique fibroin gene that provides high tensile strength.</title>
        <authorList>
            <person name="Kono N."/>
            <person name="Nakamura H."/>
            <person name="Ohtoshi R."/>
            <person name="Tomita M."/>
            <person name="Numata K."/>
            <person name="Arakawa K."/>
        </authorList>
    </citation>
    <scope>NUCLEOTIDE SEQUENCE [LARGE SCALE GENOMIC DNA]</scope>
</reference>
<feature type="compositionally biased region" description="Pro residues" evidence="1">
    <location>
        <begin position="49"/>
        <end position="60"/>
    </location>
</feature>
<keyword evidence="3" id="KW-1185">Reference proteome</keyword>
<protein>
    <submittedName>
        <fullName evidence="2">Uncharacterized protein</fullName>
    </submittedName>
</protein>
<feature type="compositionally biased region" description="Basic residues" evidence="1">
    <location>
        <begin position="61"/>
        <end position="76"/>
    </location>
</feature>
<accession>A0A4C1UDK6</accession>
<evidence type="ECO:0000313" key="2">
    <source>
        <dbReference type="EMBL" id="GBP24525.1"/>
    </source>
</evidence>
<name>A0A4C1UDK6_EUMVA</name>
<feature type="region of interest" description="Disordered" evidence="1">
    <location>
        <begin position="42"/>
        <end position="81"/>
    </location>
</feature>
<dbReference type="AlphaFoldDB" id="A0A4C1UDK6"/>
<gene>
    <name evidence="2" type="ORF">EVAR_20849_1</name>
</gene>
<dbReference type="EMBL" id="BGZK01000162">
    <property type="protein sequence ID" value="GBP24525.1"/>
    <property type="molecule type" value="Genomic_DNA"/>
</dbReference>
<organism evidence="2 3">
    <name type="scientific">Eumeta variegata</name>
    <name type="common">Bagworm moth</name>
    <name type="synonym">Eumeta japonica</name>
    <dbReference type="NCBI Taxonomy" id="151549"/>
    <lineage>
        <taxon>Eukaryota</taxon>
        <taxon>Metazoa</taxon>
        <taxon>Ecdysozoa</taxon>
        <taxon>Arthropoda</taxon>
        <taxon>Hexapoda</taxon>
        <taxon>Insecta</taxon>
        <taxon>Pterygota</taxon>
        <taxon>Neoptera</taxon>
        <taxon>Endopterygota</taxon>
        <taxon>Lepidoptera</taxon>
        <taxon>Glossata</taxon>
        <taxon>Ditrysia</taxon>
        <taxon>Tineoidea</taxon>
        <taxon>Psychidae</taxon>
        <taxon>Oiketicinae</taxon>
        <taxon>Eumeta</taxon>
    </lineage>
</organism>
<dbReference type="Proteomes" id="UP000299102">
    <property type="component" value="Unassembled WGS sequence"/>
</dbReference>
<proteinExistence type="predicted"/>
<sequence length="98" mass="10953">MPNINVSKIRSARSIPAKRIAGNAAAYRPSATSRSFISDLNFAHYGPSPAEPPASPPTAPRRPRRPPPATRRRIRWSKTQSSIQCSTDVEFEFMQYIN</sequence>
<comment type="caution">
    <text evidence="2">The sequence shown here is derived from an EMBL/GenBank/DDBJ whole genome shotgun (WGS) entry which is preliminary data.</text>
</comment>